<accession>A0AAU9IQJ5</accession>
<dbReference type="InterPro" id="IPR019734">
    <property type="entry name" value="TPR_rpt"/>
</dbReference>
<comment type="caution">
    <text evidence="2">The sequence shown here is derived from an EMBL/GenBank/DDBJ whole genome shotgun (WGS) entry which is preliminary data.</text>
</comment>
<dbReference type="EMBL" id="CAJZBQ010000015">
    <property type="protein sequence ID" value="CAG9316308.1"/>
    <property type="molecule type" value="Genomic_DNA"/>
</dbReference>
<organism evidence="2 3">
    <name type="scientific">Blepharisma stoltei</name>
    <dbReference type="NCBI Taxonomy" id="1481888"/>
    <lineage>
        <taxon>Eukaryota</taxon>
        <taxon>Sar</taxon>
        <taxon>Alveolata</taxon>
        <taxon>Ciliophora</taxon>
        <taxon>Postciliodesmatophora</taxon>
        <taxon>Heterotrichea</taxon>
        <taxon>Heterotrichida</taxon>
        <taxon>Blepharismidae</taxon>
        <taxon>Blepharisma</taxon>
    </lineage>
</organism>
<sequence length="192" mass="22149">MVEVGKRKEQGNTFFKENKFDDAIRLYSEAADCEDATKELKAVCYGNISLCYLRLNNPTKSLEYCDYALGLKPDYQKVRERKIGLLLDAKRIPEARLEMGKGEVSDDLKAKVEEAEKEENDKILEDEKAMEREADLETEAREKEKQEKKKNLNEMTTAMKELANDVLEKFGMSLDCFKVKKSKEGKYCVDFS</sequence>
<feature type="region of interest" description="Disordered" evidence="1">
    <location>
        <begin position="128"/>
        <end position="153"/>
    </location>
</feature>
<dbReference type="AlphaFoldDB" id="A0AAU9IQJ5"/>
<keyword evidence="3" id="KW-1185">Reference proteome</keyword>
<evidence type="ECO:0000313" key="2">
    <source>
        <dbReference type="EMBL" id="CAG9316308.1"/>
    </source>
</evidence>
<dbReference type="InterPro" id="IPR011990">
    <property type="entry name" value="TPR-like_helical_dom_sf"/>
</dbReference>
<dbReference type="SMART" id="SM00028">
    <property type="entry name" value="TPR"/>
    <property type="match status" value="2"/>
</dbReference>
<proteinExistence type="predicted"/>
<dbReference type="Proteomes" id="UP001162131">
    <property type="component" value="Unassembled WGS sequence"/>
</dbReference>
<dbReference type="PANTHER" id="PTHR46014">
    <property type="entry name" value="TETRATRICOPEPTIDE REPEAT PROTEIN 1"/>
    <property type="match status" value="1"/>
</dbReference>
<dbReference type="SUPFAM" id="SSF48452">
    <property type="entry name" value="TPR-like"/>
    <property type="match status" value="1"/>
</dbReference>
<evidence type="ECO:0000313" key="3">
    <source>
        <dbReference type="Proteomes" id="UP001162131"/>
    </source>
</evidence>
<dbReference type="PANTHER" id="PTHR46014:SF1">
    <property type="entry name" value="TETRATRICOPEPTIDE REPEAT PROTEIN 1"/>
    <property type="match status" value="1"/>
</dbReference>
<protein>
    <submittedName>
        <fullName evidence="2">Uncharacterized protein</fullName>
    </submittedName>
</protein>
<reference evidence="2" key="1">
    <citation type="submission" date="2021-09" db="EMBL/GenBank/DDBJ databases">
        <authorList>
            <consortium name="AG Swart"/>
            <person name="Singh M."/>
            <person name="Singh A."/>
            <person name="Seah K."/>
            <person name="Emmerich C."/>
        </authorList>
    </citation>
    <scope>NUCLEOTIDE SEQUENCE</scope>
    <source>
        <strain evidence="2">ATCC30299</strain>
    </source>
</reference>
<feature type="compositionally biased region" description="Basic and acidic residues" evidence="1">
    <location>
        <begin position="128"/>
        <end position="152"/>
    </location>
</feature>
<dbReference type="Gene3D" id="1.25.40.10">
    <property type="entry name" value="Tetratricopeptide repeat domain"/>
    <property type="match status" value="1"/>
</dbReference>
<evidence type="ECO:0000256" key="1">
    <source>
        <dbReference type="SAM" id="MobiDB-lite"/>
    </source>
</evidence>
<gene>
    <name evidence="2" type="ORF">BSTOLATCC_MIC15742</name>
</gene>
<name>A0AAU9IQJ5_9CILI</name>
<dbReference type="InterPro" id="IPR052769">
    <property type="entry name" value="TPR_domain_protein"/>
</dbReference>